<keyword evidence="6" id="KW-1185">Reference proteome</keyword>
<keyword evidence="1" id="KW-0547">Nucleotide-binding</keyword>
<organism evidence="5 6">
    <name type="scientific">Wickerhamomyces ciferrii (strain ATCC 14091 / BCRC 22168 / CBS 111 / JCM 3599 / NBRC 0793 / NRRL Y-1031 F-60-10)</name>
    <name type="common">Yeast</name>
    <name type="synonym">Pichia ciferrii</name>
    <dbReference type="NCBI Taxonomy" id="1206466"/>
    <lineage>
        <taxon>Eukaryota</taxon>
        <taxon>Fungi</taxon>
        <taxon>Dikarya</taxon>
        <taxon>Ascomycota</taxon>
        <taxon>Saccharomycotina</taxon>
        <taxon>Saccharomycetes</taxon>
        <taxon>Phaffomycetales</taxon>
        <taxon>Wickerhamomycetaceae</taxon>
        <taxon>Wickerhamomyces</taxon>
    </lineage>
</organism>
<protein>
    <recommendedName>
        <fullName evidence="7">Protein KTI12</fullName>
    </recommendedName>
</protein>
<gene>
    <name evidence="5" type="ORF">BN7_5140</name>
</gene>
<name>K0KWS1_WICCF</name>
<reference evidence="5 6" key="1">
    <citation type="journal article" date="2012" name="Eukaryot. Cell">
        <title>Draft genome sequence of Wickerhamomyces ciferrii NRRL Y-1031 F-60-10.</title>
        <authorList>
            <person name="Schneider J."/>
            <person name="Andrea H."/>
            <person name="Blom J."/>
            <person name="Jaenicke S."/>
            <person name="Ruckert C."/>
            <person name="Schorsch C."/>
            <person name="Szczepanowski R."/>
            <person name="Farwick M."/>
            <person name="Goesmann A."/>
            <person name="Puhler A."/>
            <person name="Schaffer S."/>
            <person name="Tauch A."/>
            <person name="Kohler T."/>
            <person name="Brinkrolf K."/>
        </authorList>
    </citation>
    <scope>NUCLEOTIDE SEQUENCE [LARGE SCALE GENOMIC DNA]</scope>
    <source>
        <strain evidence="6">ATCC 14091 / BCRC 22168 / CBS 111 / JCM 3599 / NBRC 0793 / NRRL Y-1031 F-60-10</strain>
    </source>
</reference>
<dbReference type="FunCoup" id="K0KWS1">
    <property type="interactions" value="674"/>
</dbReference>
<sequence>MPLVIFSGLPSSGKSTRARDLKQQLESKISSLEQGQPGANLKVILHTDESLGITKEEYRESRTEKSLRGLQMSAVKRDISRSNIVILDSPAYIKGFRYQLHCEAKALSTSCCVIHVLASLETCLNWNSERSKDDQWDPELLKQLSMRYEEPDGNSRWDSPLIPIAFDDVSIPFDDIWNTLVHQKAPQANAATMMKPATATNYLQELDKSTQFVINKVIEFEDLKTSRIKIDEDLFLDLPPQGVSNAKLQRIRRTFVTLNRVRSLDVDRIVPLFVDYLDSNINRDD</sequence>
<evidence type="ECO:0000256" key="1">
    <source>
        <dbReference type="ARBA" id="ARBA00022741"/>
    </source>
</evidence>
<dbReference type="FunFam" id="3.40.50.300:FF:000827">
    <property type="entry name" value="KTI12 chromatin-associated homolog"/>
    <property type="match status" value="1"/>
</dbReference>
<dbReference type="GO" id="GO:0005524">
    <property type="term" value="F:ATP binding"/>
    <property type="evidence" value="ECO:0007669"/>
    <property type="project" value="UniProtKB-KW"/>
</dbReference>
<evidence type="ECO:0000256" key="3">
    <source>
        <dbReference type="ARBA" id="ARBA00025768"/>
    </source>
</evidence>
<accession>K0KWS1</accession>
<comment type="subunit">
    <text evidence="4">Interacts with the elongator complex.</text>
</comment>
<dbReference type="GO" id="GO:0006357">
    <property type="term" value="P:regulation of transcription by RNA polymerase II"/>
    <property type="evidence" value="ECO:0007669"/>
    <property type="project" value="UniProtKB-ARBA"/>
</dbReference>
<evidence type="ECO:0000256" key="4">
    <source>
        <dbReference type="ARBA" id="ARBA00063730"/>
    </source>
</evidence>
<keyword evidence="2" id="KW-0067">ATP-binding</keyword>
<dbReference type="Pfam" id="PF08433">
    <property type="entry name" value="KTI12"/>
    <property type="match status" value="1"/>
</dbReference>
<dbReference type="InParanoid" id="K0KWS1"/>
<dbReference type="STRING" id="1206466.K0KWS1"/>
<evidence type="ECO:0000313" key="5">
    <source>
        <dbReference type="EMBL" id="CCH45558.1"/>
    </source>
</evidence>
<dbReference type="Gene3D" id="3.40.50.300">
    <property type="entry name" value="P-loop containing nucleotide triphosphate hydrolases"/>
    <property type="match status" value="1"/>
</dbReference>
<dbReference type="InterPro" id="IPR027417">
    <property type="entry name" value="P-loop_NTPase"/>
</dbReference>
<dbReference type="Proteomes" id="UP000009328">
    <property type="component" value="Unassembled WGS sequence"/>
</dbReference>
<dbReference type="AlphaFoldDB" id="K0KWS1"/>
<proteinExistence type="inferred from homology"/>
<dbReference type="eggNOG" id="KOG3062">
    <property type="taxonomic scope" value="Eukaryota"/>
</dbReference>
<dbReference type="PANTHER" id="PTHR12435">
    <property type="match status" value="1"/>
</dbReference>
<comment type="caution">
    <text evidence="5">The sequence shown here is derived from an EMBL/GenBank/DDBJ whole genome shotgun (WGS) entry which is preliminary data.</text>
</comment>
<dbReference type="InterPro" id="IPR013641">
    <property type="entry name" value="KTI12/PSTK"/>
</dbReference>
<dbReference type="SUPFAM" id="SSF52540">
    <property type="entry name" value="P-loop containing nucleoside triphosphate hydrolases"/>
    <property type="match status" value="1"/>
</dbReference>
<comment type="similarity">
    <text evidence="3">Belongs to the KTI12 family.</text>
</comment>
<evidence type="ECO:0000256" key="2">
    <source>
        <dbReference type="ARBA" id="ARBA00022840"/>
    </source>
</evidence>
<evidence type="ECO:0008006" key="7">
    <source>
        <dbReference type="Google" id="ProtNLM"/>
    </source>
</evidence>
<dbReference type="GO" id="GO:0006400">
    <property type="term" value="P:tRNA modification"/>
    <property type="evidence" value="ECO:0007669"/>
    <property type="project" value="UniProtKB-ARBA"/>
</dbReference>
<dbReference type="HOGENOM" id="CLU_027147_2_0_1"/>
<evidence type="ECO:0000313" key="6">
    <source>
        <dbReference type="Proteomes" id="UP000009328"/>
    </source>
</evidence>
<dbReference type="EMBL" id="CAIF01000200">
    <property type="protein sequence ID" value="CCH45558.1"/>
    <property type="molecule type" value="Genomic_DNA"/>
</dbReference>